<dbReference type="EMBL" id="MU004189">
    <property type="protein sequence ID" value="KAF2495155.1"/>
    <property type="molecule type" value="Genomic_DNA"/>
</dbReference>
<dbReference type="Proteomes" id="UP000799750">
    <property type="component" value="Unassembled WGS sequence"/>
</dbReference>
<gene>
    <name evidence="2" type="ORF">BU16DRAFT_486428</name>
</gene>
<dbReference type="SUPFAM" id="SSF51735">
    <property type="entry name" value="NAD(P)-binding Rossmann-fold domains"/>
    <property type="match status" value="1"/>
</dbReference>
<sequence>MANRILITGGSGYLGGTLLARWKEANLPSYEKLYALVRTEEQGKAVEQYGAEALNINLEAPESIKKAVLDNKINIVFYLIDPRNWEHQVTFIEALSELKKQTGQEVHFLHTSGAKLFSEHAGAPTDAPLLDTDPKLYDIQKSQRAPFPLMQSAVEANNVVIENAEGKGVRSYIFVPCIVYGKGEGFGNPISIQTVAIVKAAIKVRQVYKVDAGRPIWPVCHVIDNTTLYIELLRAILSGKEPGYGKSGYYLASPGSVAWDDIYLSMAKALAKSKYIDDDEVHVADDGALQKMGDALECPKDFVPVQLGGLCTFTAVHGKQIGWKPQFAAEHIIETADAEVELILQHLKES</sequence>
<evidence type="ECO:0000259" key="1">
    <source>
        <dbReference type="Pfam" id="PF01370"/>
    </source>
</evidence>
<dbReference type="PANTHER" id="PTHR48079">
    <property type="entry name" value="PROTEIN YEEZ"/>
    <property type="match status" value="1"/>
</dbReference>
<dbReference type="Pfam" id="PF01370">
    <property type="entry name" value="Epimerase"/>
    <property type="match status" value="1"/>
</dbReference>
<protein>
    <submittedName>
        <fullName evidence="2">NAD(P)-binding protein</fullName>
    </submittedName>
</protein>
<evidence type="ECO:0000313" key="3">
    <source>
        <dbReference type="Proteomes" id="UP000799750"/>
    </source>
</evidence>
<dbReference type="InterPro" id="IPR036291">
    <property type="entry name" value="NAD(P)-bd_dom_sf"/>
</dbReference>
<evidence type="ECO:0000313" key="2">
    <source>
        <dbReference type="EMBL" id="KAF2495155.1"/>
    </source>
</evidence>
<dbReference type="GO" id="GO:0004029">
    <property type="term" value="F:aldehyde dehydrogenase (NAD+) activity"/>
    <property type="evidence" value="ECO:0007669"/>
    <property type="project" value="TreeGrafter"/>
</dbReference>
<dbReference type="GO" id="GO:0005737">
    <property type="term" value="C:cytoplasm"/>
    <property type="evidence" value="ECO:0007669"/>
    <property type="project" value="TreeGrafter"/>
</dbReference>
<dbReference type="InterPro" id="IPR051783">
    <property type="entry name" value="NAD(P)-dependent_oxidoreduct"/>
</dbReference>
<feature type="domain" description="NAD-dependent epimerase/dehydratase" evidence="1">
    <location>
        <begin position="5"/>
        <end position="240"/>
    </location>
</feature>
<accession>A0A6A6QS01</accession>
<organism evidence="2 3">
    <name type="scientific">Lophium mytilinum</name>
    <dbReference type="NCBI Taxonomy" id="390894"/>
    <lineage>
        <taxon>Eukaryota</taxon>
        <taxon>Fungi</taxon>
        <taxon>Dikarya</taxon>
        <taxon>Ascomycota</taxon>
        <taxon>Pezizomycotina</taxon>
        <taxon>Dothideomycetes</taxon>
        <taxon>Pleosporomycetidae</taxon>
        <taxon>Mytilinidiales</taxon>
        <taxon>Mytilinidiaceae</taxon>
        <taxon>Lophium</taxon>
    </lineage>
</organism>
<reference evidence="2" key="1">
    <citation type="journal article" date="2020" name="Stud. Mycol.">
        <title>101 Dothideomycetes genomes: a test case for predicting lifestyles and emergence of pathogens.</title>
        <authorList>
            <person name="Haridas S."/>
            <person name="Albert R."/>
            <person name="Binder M."/>
            <person name="Bloem J."/>
            <person name="Labutti K."/>
            <person name="Salamov A."/>
            <person name="Andreopoulos B."/>
            <person name="Baker S."/>
            <person name="Barry K."/>
            <person name="Bills G."/>
            <person name="Bluhm B."/>
            <person name="Cannon C."/>
            <person name="Castanera R."/>
            <person name="Culley D."/>
            <person name="Daum C."/>
            <person name="Ezra D."/>
            <person name="Gonzalez J."/>
            <person name="Henrissat B."/>
            <person name="Kuo A."/>
            <person name="Liang C."/>
            <person name="Lipzen A."/>
            <person name="Lutzoni F."/>
            <person name="Magnuson J."/>
            <person name="Mondo S."/>
            <person name="Nolan M."/>
            <person name="Ohm R."/>
            <person name="Pangilinan J."/>
            <person name="Park H.-J."/>
            <person name="Ramirez L."/>
            <person name="Alfaro M."/>
            <person name="Sun H."/>
            <person name="Tritt A."/>
            <person name="Yoshinaga Y."/>
            <person name="Zwiers L.-H."/>
            <person name="Turgeon B."/>
            <person name="Goodwin S."/>
            <person name="Spatafora J."/>
            <person name="Crous P."/>
            <person name="Grigoriev I."/>
        </authorList>
    </citation>
    <scope>NUCLEOTIDE SEQUENCE</scope>
    <source>
        <strain evidence="2">CBS 269.34</strain>
    </source>
</reference>
<name>A0A6A6QS01_9PEZI</name>
<keyword evidence="3" id="KW-1185">Reference proteome</keyword>
<dbReference type="AlphaFoldDB" id="A0A6A6QS01"/>
<proteinExistence type="predicted"/>
<dbReference type="Gene3D" id="3.40.50.720">
    <property type="entry name" value="NAD(P)-binding Rossmann-like Domain"/>
    <property type="match status" value="1"/>
</dbReference>
<dbReference type="PANTHER" id="PTHR48079:SF6">
    <property type="entry name" value="NAD(P)-BINDING DOMAIN-CONTAINING PROTEIN-RELATED"/>
    <property type="match status" value="1"/>
</dbReference>
<dbReference type="OrthoDB" id="10262413at2759"/>
<dbReference type="InterPro" id="IPR001509">
    <property type="entry name" value="Epimerase_deHydtase"/>
</dbReference>